<dbReference type="NCBIfam" id="TIGR01169">
    <property type="entry name" value="rplA_bact"/>
    <property type="match status" value="1"/>
</dbReference>
<comment type="subunit">
    <text evidence="9">Part of the 50S ribosomal subunit.</text>
</comment>
<dbReference type="PANTHER" id="PTHR36427">
    <property type="entry name" value="54S RIBOSOMAL PROTEIN L1, MITOCHONDRIAL"/>
    <property type="match status" value="1"/>
</dbReference>
<keyword evidence="12" id="KW-1185">Reference proteome</keyword>
<dbReference type="CDD" id="cd00403">
    <property type="entry name" value="Ribosomal_L1"/>
    <property type="match status" value="1"/>
</dbReference>
<sequence length="230" mass="24694">MAKRVTKNAKVLKTLVNKKDVYSLVDAINLAKKASFAKFDESMDIAIKLNLDTRKSDQQLRGAVVLPNGTGKTVKVLVATDEVSAQKAALEAGADLIYSAAELPEVLNQDKYDFDVIVADPKMMLVLGKYGKKLGPKGLMPNPKTGTVTTNPAKAVEELKKGKANYRADKGGIIHASIGKKSMSTEALAQNAETLIHTIKRLKPQTVKGTYVLNIVVSTSMGAAVKVKID</sequence>
<keyword evidence="2 9" id="KW-0678">Repressor</keyword>
<dbReference type="HAMAP" id="MF_01318_B">
    <property type="entry name" value="Ribosomal_uL1_B"/>
    <property type="match status" value="1"/>
</dbReference>
<reference evidence="11 12" key="1">
    <citation type="submission" date="2018-06" db="EMBL/GenBank/DDBJ databases">
        <title>Genomic Encyclopedia of Archaeal and Bacterial Type Strains, Phase II (KMG-II): from individual species to whole genera.</title>
        <authorList>
            <person name="Goeker M."/>
        </authorList>
    </citation>
    <scope>NUCLEOTIDE SEQUENCE [LARGE SCALE GENOMIC DNA]</scope>
    <source>
        <strain evidence="11 12">ATCC 51348</strain>
    </source>
</reference>
<evidence type="ECO:0000313" key="12">
    <source>
        <dbReference type="Proteomes" id="UP000249646"/>
    </source>
</evidence>
<dbReference type="GO" id="GO:0006417">
    <property type="term" value="P:regulation of translation"/>
    <property type="evidence" value="ECO:0007669"/>
    <property type="project" value="UniProtKB-KW"/>
</dbReference>
<keyword evidence="5 9" id="KW-0694">RNA-binding</keyword>
<dbReference type="FunFam" id="3.40.50.790:FF:000001">
    <property type="entry name" value="50S ribosomal protein L1"/>
    <property type="match status" value="1"/>
</dbReference>
<dbReference type="Pfam" id="PF00687">
    <property type="entry name" value="Ribosomal_L1"/>
    <property type="match status" value="1"/>
</dbReference>
<dbReference type="InterPro" id="IPR005878">
    <property type="entry name" value="Ribosom_uL1_bac-type"/>
</dbReference>
<dbReference type="Proteomes" id="UP000249646">
    <property type="component" value="Unassembled WGS sequence"/>
</dbReference>
<evidence type="ECO:0000256" key="2">
    <source>
        <dbReference type="ARBA" id="ARBA00022491"/>
    </source>
</evidence>
<comment type="similarity">
    <text evidence="1 9 10">Belongs to the universal ribosomal protein uL1 family.</text>
</comment>
<dbReference type="EMBL" id="QKUB01000002">
    <property type="protein sequence ID" value="PZW01470.1"/>
    <property type="molecule type" value="Genomic_DNA"/>
</dbReference>
<evidence type="ECO:0000313" key="11">
    <source>
        <dbReference type="EMBL" id="PZW01470.1"/>
    </source>
</evidence>
<accession>A0A2W7G472</accession>
<dbReference type="GO" id="GO:0019843">
    <property type="term" value="F:rRNA binding"/>
    <property type="evidence" value="ECO:0007669"/>
    <property type="project" value="UniProtKB-UniRule"/>
</dbReference>
<evidence type="ECO:0000256" key="8">
    <source>
        <dbReference type="ARBA" id="ARBA00035241"/>
    </source>
</evidence>
<evidence type="ECO:0000256" key="7">
    <source>
        <dbReference type="ARBA" id="ARBA00023274"/>
    </source>
</evidence>
<name>A0A2W7G472_9BACT</name>
<comment type="function">
    <text evidence="9">Binds directly to 23S rRNA. The L1 stalk is quite mobile in the ribosome, and is involved in E site tRNA release.</text>
</comment>
<gene>
    <name evidence="9" type="primary">rplA</name>
    <name evidence="11" type="ORF">BCF89_10297</name>
</gene>
<evidence type="ECO:0000256" key="3">
    <source>
        <dbReference type="ARBA" id="ARBA00022730"/>
    </source>
</evidence>
<dbReference type="GO" id="GO:0003735">
    <property type="term" value="F:structural constituent of ribosome"/>
    <property type="evidence" value="ECO:0007669"/>
    <property type="project" value="InterPro"/>
</dbReference>
<dbReference type="InterPro" id="IPR023673">
    <property type="entry name" value="Ribosomal_uL1_CS"/>
</dbReference>
<dbReference type="PROSITE" id="PS01199">
    <property type="entry name" value="RIBOSOMAL_L1"/>
    <property type="match status" value="1"/>
</dbReference>
<evidence type="ECO:0000256" key="6">
    <source>
        <dbReference type="ARBA" id="ARBA00022980"/>
    </source>
</evidence>
<evidence type="ECO:0000256" key="10">
    <source>
        <dbReference type="RuleBase" id="RU000659"/>
    </source>
</evidence>
<comment type="function">
    <text evidence="9">Protein L1 is also a translational repressor protein, it controls the translation of the L11 operon by binding to its mRNA.</text>
</comment>
<dbReference type="Gene3D" id="3.40.50.790">
    <property type="match status" value="1"/>
</dbReference>
<evidence type="ECO:0000256" key="9">
    <source>
        <dbReference type="HAMAP-Rule" id="MF_01318"/>
    </source>
</evidence>
<dbReference type="SUPFAM" id="SSF56808">
    <property type="entry name" value="Ribosomal protein L1"/>
    <property type="match status" value="1"/>
</dbReference>
<comment type="caution">
    <text evidence="11">The sequence shown here is derived from an EMBL/GenBank/DDBJ whole genome shotgun (WGS) entry which is preliminary data.</text>
</comment>
<keyword evidence="7 9" id="KW-0687">Ribonucleoprotein</keyword>
<evidence type="ECO:0000256" key="1">
    <source>
        <dbReference type="ARBA" id="ARBA00010531"/>
    </source>
</evidence>
<dbReference type="InterPro" id="IPR002143">
    <property type="entry name" value="Ribosomal_uL1"/>
</dbReference>
<dbReference type="PANTHER" id="PTHR36427:SF3">
    <property type="entry name" value="LARGE RIBOSOMAL SUBUNIT PROTEIN UL1M"/>
    <property type="match status" value="1"/>
</dbReference>
<proteinExistence type="inferred from homology"/>
<evidence type="ECO:0000256" key="5">
    <source>
        <dbReference type="ARBA" id="ARBA00022884"/>
    </source>
</evidence>
<dbReference type="Gene3D" id="3.30.190.20">
    <property type="match status" value="1"/>
</dbReference>
<dbReference type="InterPro" id="IPR028364">
    <property type="entry name" value="Ribosomal_uL1/biogenesis"/>
</dbReference>
<keyword evidence="6 9" id="KW-0689">Ribosomal protein</keyword>
<dbReference type="PIRSF" id="PIRSF002155">
    <property type="entry name" value="Ribosomal_L1"/>
    <property type="match status" value="1"/>
</dbReference>
<keyword evidence="9" id="KW-0820">tRNA-binding</keyword>
<dbReference type="GO" id="GO:0015934">
    <property type="term" value="C:large ribosomal subunit"/>
    <property type="evidence" value="ECO:0007669"/>
    <property type="project" value="InterPro"/>
</dbReference>
<organism evidence="11 12">
    <name type="scientific">Metamycoplasma auris</name>
    <dbReference type="NCBI Taxonomy" id="51363"/>
    <lineage>
        <taxon>Bacteria</taxon>
        <taxon>Bacillati</taxon>
        <taxon>Mycoplasmatota</taxon>
        <taxon>Mycoplasmoidales</taxon>
        <taxon>Metamycoplasmataceae</taxon>
        <taxon>Metamycoplasma</taxon>
    </lineage>
</organism>
<dbReference type="OrthoDB" id="9803740at2"/>
<dbReference type="GO" id="GO:0006412">
    <property type="term" value="P:translation"/>
    <property type="evidence" value="ECO:0007669"/>
    <property type="project" value="UniProtKB-UniRule"/>
</dbReference>
<keyword evidence="4 9" id="KW-0810">Translation regulation</keyword>
<dbReference type="InterPro" id="IPR023674">
    <property type="entry name" value="Ribosomal_uL1-like"/>
</dbReference>
<dbReference type="InterPro" id="IPR016095">
    <property type="entry name" value="Ribosomal_uL1_3-a/b-sand"/>
</dbReference>
<dbReference type="GO" id="GO:0000049">
    <property type="term" value="F:tRNA binding"/>
    <property type="evidence" value="ECO:0007669"/>
    <property type="project" value="UniProtKB-KW"/>
</dbReference>
<protein>
    <recommendedName>
        <fullName evidence="8 9">Large ribosomal subunit protein uL1</fullName>
    </recommendedName>
</protein>
<evidence type="ECO:0000256" key="4">
    <source>
        <dbReference type="ARBA" id="ARBA00022845"/>
    </source>
</evidence>
<keyword evidence="3 9" id="KW-0699">rRNA-binding</keyword>
<dbReference type="RefSeq" id="WP_111518292.1">
    <property type="nucleotide sequence ID" value="NZ_QKUB01000002.1"/>
</dbReference>
<dbReference type="AlphaFoldDB" id="A0A2W7G472"/>